<dbReference type="InterPro" id="IPR000182">
    <property type="entry name" value="GNAT_dom"/>
</dbReference>
<dbReference type="Gene3D" id="3.40.630.30">
    <property type="match status" value="1"/>
</dbReference>
<keyword evidence="3" id="KW-1185">Reference proteome</keyword>
<dbReference type="InterPro" id="IPR016181">
    <property type="entry name" value="Acyl_CoA_acyltransferase"/>
</dbReference>
<organism evidence="2 3">
    <name type="scientific">Melghirimyces algeriensis</name>
    <dbReference type="NCBI Taxonomy" id="910412"/>
    <lineage>
        <taxon>Bacteria</taxon>
        <taxon>Bacillati</taxon>
        <taxon>Bacillota</taxon>
        <taxon>Bacilli</taxon>
        <taxon>Bacillales</taxon>
        <taxon>Thermoactinomycetaceae</taxon>
        <taxon>Melghirimyces</taxon>
    </lineage>
</organism>
<evidence type="ECO:0000313" key="3">
    <source>
        <dbReference type="Proteomes" id="UP000315636"/>
    </source>
</evidence>
<dbReference type="GO" id="GO:0016747">
    <property type="term" value="F:acyltransferase activity, transferring groups other than amino-acyl groups"/>
    <property type="evidence" value="ECO:0007669"/>
    <property type="project" value="InterPro"/>
</dbReference>
<accession>A0A521DF84</accession>
<evidence type="ECO:0000259" key="1">
    <source>
        <dbReference type="PROSITE" id="PS51186"/>
    </source>
</evidence>
<dbReference type="SUPFAM" id="SSF55729">
    <property type="entry name" value="Acyl-CoA N-acyltransferases (Nat)"/>
    <property type="match status" value="1"/>
</dbReference>
<dbReference type="AlphaFoldDB" id="A0A521DF84"/>
<dbReference type="PANTHER" id="PTHR43415:SF4">
    <property type="entry name" value="N-ACETYLTRANSFERASE DOMAIN-CONTAINING PROTEIN"/>
    <property type="match status" value="1"/>
</dbReference>
<name>A0A521DF84_9BACL</name>
<keyword evidence="2" id="KW-0808">Transferase</keyword>
<protein>
    <submittedName>
        <fullName evidence="2">Protein N-acetyltransferase, RimJ/RimL family</fullName>
    </submittedName>
</protein>
<proteinExistence type="predicted"/>
<dbReference type="RefSeq" id="WP_246064916.1">
    <property type="nucleotide sequence ID" value="NZ_FXTI01000006.1"/>
</dbReference>
<dbReference type="Pfam" id="PF13302">
    <property type="entry name" value="Acetyltransf_3"/>
    <property type="match status" value="1"/>
</dbReference>
<feature type="domain" description="N-acetyltransferase" evidence="1">
    <location>
        <begin position="1"/>
        <end position="132"/>
    </location>
</feature>
<dbReference type="PANTHER" id="PTHR43415">
    <property type="entry name" value="SPERMIDINE N(1)-ACETYLTRANSFERASE"/>
    <property type="match status" value="1"/>
</dbReference>
<dbReference type="EMBL" id="FXTI01000006">
    <property type="protein sequence ID" value="SMO70353.1"/>
    <property type="molecule type" value="Genomic_DNA"/>
</dbReference>
<reference evidence="2 3" key="1">
    <citation type="submission" date="2017-05" db="EMBL/GenBank/DDBJ databases">
        <authorList>
            <person name="Varghese N."/>
            <person name="Submissions S."/>
        </authorList>
    </citation>
    <scope>NUCLEOTIDE SEQUENCE [LARGE SCALE GENOMIC DNA]</scope>
    <source>
        <strain evidence="2 3">DSM 45474</strain>
    </source>
</reference>
<sequence>MKVPDRKAFDHQWGEELKWVETDQPGGRWWLRLMGNWGTVGRYWVDKETNWMEIGLVIFDSRYWSGGYGTEAFQMWIDYLFQNVDTVRLGTSTWSGNERMIRLAARCGMVEEGRIRKAQIVEGAYYDSVKMGILKEEWKSGKRAHVLVLGLSRDK</sequence>
<evidence type="ECO:0000313" key="2">
    <source>
        <dbReference type="EMBL" id="SMO70353.1"/>
    </source>
</evidence>
<dbReference type="Proteomes" id="UP000315636">
    <property type="component" value="Unassembled WGS sequence"/>
</dbReference>
<dbReference type="PROSITE" id="PS51186">
    <property type="entry name" value="GNAT"/>
    <property type="match status" value="1"/>
</dbReference>
<gene>
    <name evidence="2" type="ORF">SAMN06264849_10633</name>
</gene>